<dbReference type="GO" id="GO:0003955">
    <property type="term" value="F:NAD(P)H dehydrogenase (quinone) activity"/>
    <property type="evidence" value="ECO:0007669"/>
    <property type="project" value="UniProtKB-EC"/>
</dbReference>
<dbReference type="PANTHER" id="PTHR15169">
    <property type="entry name" value="DAMAGE-SPECIFIC DNA BINDING PROTEIN 2"/>
    <property type="match status" value="1"/>
</dbReference>
<dbReference type="PROSITE" id="PS50902">
    <property type="entry name" value="FLAVODOXIN_LIKE"/>
    <property type="match status" value="1"/>
</dbReference>
<dbReference type="FunFam" id="3.40.50.360:FF:000001">
    <property type="entry name" value="NAD(P)H dehydrogenase (Quinone) FQR1-like"/>
    <property type="match status" value="1"/>
</dbReference>
<dbReference type="Pfam" id="PF00400">
    <property type="entry name" value="WD40"/>
    <property type="match status" value="2"/>
</dbReference>
<evidence type="ECO:0000256" key="3">
    <source>
        <dbReference type="ARBA" id="ARBA00005434"/>
    </source>
</evidence>
<dbReference type="OrthoDB" id="9890280at2759"/>
<comment type="cofactor">
    <cofactor evidence="1">
        <name>FMN</name>
        <dbReference type="ChEBI" id="CHEBI:58210"/>
    </cofactor>
</comment>
<dbReference type="GO" id="GO:0080008">
    <property type="term" value="C:Cul4-RING E3 ubiquitin ligase complex"/>
    <property type="evidence" value="ECO:0007669"/>
    <property type="project" value="InterPro"/>
</dbReference>
<dbReference type="NCBIfam" id="NF002999">
    <property type="entry name" value="PRK03767.1"/>
    <property type="match status" value="1"/>
</dbReference>
<evidence type="ECO:0000256" key="16">
    <source>
        <dbReference type="SAM" id="MobiDB-lite"/>
    </source>
</evidence>
<dbReference type="NCBIfam" id="TIGR01755">
    <property type="entry name" value="flav_wrbA"/>
    <property type="match status" value="1"/>
</dbReference>
<evidence type="ECO:0000256" key="13">
    <source>
        <dbReference type="ARBA" id="ARBA00047678"/>
    </source>
</evidence>
<feature type="region of interest" description="Disordered" evidence="16">
    <location>
        <begin position="290"/>
        <end position="335"/>
    </location>
</feature>
<dbReference type="SUPFAM" id="SSF50978">
    <property type="entry name" value="WD40 repeat-like"/>
    <property type="match status" value="1"/>
</dbReference>
<dbReference type="GO" id="GO:0003684">
    <property type="term" value="F:damaged DNA binding"/>
    <property type="evidence" value="ECO:0007669"/>
    <property type="project" value="InterPro"/>
</dbReference>
<comment type="subcellular location">
    <subcellularLocation>
        <location evidence="2">Nucleus</location>
    </subcellularLocation>
</comment>
<evidence type="ECO:0000256" key="10">
    <source>
        <dbReference type="ARBA" id="ARBA00023125"/>
    </source>
</evidence>
<evidence type="ECO:0000256" key="12">
    <source>
        <dbReference type="ARBA" id="ARBA00023242"/>
    </source>
</evidence>
<comment type="catalytic activity">
    <reaction evidence="13">
        <text>a quinone + NADH + H(+) = a quinol + NAD(+)</text>
        <dbReference type="Rhea" id="RHEA:46160"/>
        <dbReference type="ChEBI" id="CHEBI:15378"/>
        <dbReference type="ChEBI" id="CHEBI:24646"/>
        <dbReference type="ChEBI" id="CHEBI:57540"/>
        <dbReference type="ChEBI" id="CHEBI:57945"/>
        <dbReference type="ChEBI" id="CHEBI:132124"/>
        <dbReference type="EC" id="1.6.5.2"/>
    </reaction>
</comment>
<dbReference type="GO" id="GO:0006281">
    <property type="term" value="P:DNA repair"/>
    <property type="evidence" value="ECO:0007669"/>
    <property type="project" value="UniProtKB-KW"/>
</dbReference>
<feature type="repeat" description="WD" evidence="15">
    <location>
        <begin position="437"/>
        <end position="470"/>
    </location>
</feature>
<comment type="catalytic activity">
    <reaction evidence="14">
        <text>a quinone + NADPH + H(+) = a quinol + NADP(+)</text>
        <dbReference type="Rhea" id="RHEA:46164"/>
        <dbReference type="ChEBI" id="CHEBI:15378"/>
        <dbReference type="ChEBI" id="CHEBI:24646"/>
        <dbReference type="ChEBI" id="CHEBI:57783"/>
        <dbReference type="ChEBI" id="CHEBI:58349"/>
        <dbReference type="ChEBI" id="CHEBI:132124"/>
        <dbReference type="EC" id="1.6.5.2"/>
    </reaction>
</comment>
<feature type="domain" description="Flavodoxin-like" evidence="17">
    <location>
        <begin position="27"/>
        <end position="215"/>
    </location>
</feature>
<sequence length="828" mass="92145">MVGLNPVFSTYSSGFIEELLMMGTTKVYIVYYSLYGHVESMAREIQKGANAVPGVEATLWQVPETLPERVLMKMKAPNKANDVPEIKPEQLVEADGFLFGFPSRFGVMAAQCKAFFDATQDIWATQALAGKPAGIFWSTGFHGGGQELTALTAITQLAHHGMIFVPLGYTFGSGMFEMEQVKGGSSYGAGTYAADGSRQPTELELKQAFHQGKYVAEITRKLKTLQKNSVEESLDSDYNVKIEQSDDDEMFKKNVDLSFSVECSLANSLCFLKMAPQTRGISFPKVVIERDSDTEESSSEGEDEDEEAQSDVGEESDEEPAQPEVNEASTSTRAKREPITISLKKVCKVCKKPGHEAGFRGATYIDCPMKPCFLCKMPGHTTMTCPHRVATEYGVSPAPHKSTHNSVEYVFERQIRCRISAIKPPHVIPNRVNCAVIRYHSRRITCLEFHPTRNNILISGDKKGQLGVWDYAKVHEKTVYSNIHGCILNNMKFNPSKDETIYGASSDGTLSITELETGISSSLLNLNPNGWQGPSRWRMLYGLDLNSDKGVLVAADNVGRLYMVDMRSNSVTGKPILIHKKGSKVTGLHCHPLQPDLLLSCGNDHFARIWDMRNLEAGSSIHDLPHKRVVNSAYFSPQTGSKILTTSQDNRIRVWDSIFGNLDSPSREIVHSHDFNRHLTPFRAEWDPKDTSESLVVVGRYISENYDGVALHPIDFIDVSTGQLVAEVIDPNITTITPVNKLHPRDDVLASGSSRSIFIWRPQENIELKRPRDESKIILCGKGEKPRKGKLDDESGDDFDNDKYSSKSYKNKTKPALRSKAHVSKRKC</sequence>
<evidence type="ECO:0000313" key="18">
    <source>
        <dbReference type="EMBL" id="GER30493.1"/>
    </source>
</evidence>
<dbReference type="InterPro" id="IPR001680">
    <property type="entry name" value="WD40_rpt"/>
</dbReference>
<evidence type="ECO:0000256" key="15">
    <source>
        <dbReference type="PROSITE-ProRule" id="PRU00221"/>
    </source>
</evidence>
<evidence type="ECO:0000256" key="11">
    <source>
        <dbReference type="ARBA" id="ARBA00023204"/>
    </source>
</evidence>
<keyword evidence="6 15" id="KW-0853">WD repeat</keyword>
<feature type="compositionally biased region" description="Acidic residues" evidence="16">
    <location>
        <begin position="292"/>
        <end position="321"/>
    </location>
</feature>
<dbReference type="InterPro" id="IPR010089">
    <property type="entry name" value="Flavoprotein_WrbA-like"/>
</dbReference>
<evidence type="ECO:0000256" key="5">
    <source>
        <dbReference type="ARBA" id="ARBA00012648"/>
    </source>
</evidence>
<evidence type="ECO:0000256" key="2">
    <source>
        <dbReference type="ARBA" id="ARBA00004123"/>
    </source>
</evidence>
<dbReference type="PROSITE" id="PS50082">
    <property type="entry name" value="WD_REPEATS_2"/>
    <property type="match status" value="2"/>
</dbReference>
<evidence type="ECO:0000256" key="6">
    <source>
        <dbReference type="ARBA" id="ARBA00022574"/>
    </source>
</evidence>
<dbReference type="SUPFAM" id="SSF52218">
    <property type="entry name" value="Flavoproteins"/>
    <property type="match status" value="1"/>
</dbReference>
<comment type="similarity">
    <text evidence="4">Belongs to the WrbA family.</text>
</comment>
<comment type="caution">
    <text evidence="18">The sequence shown here is derived from an EMBL/GenBank/DDBJ whole genome shotgun (WGS) entry which is preliminary data.</text>
</comment>
<protein>
    <recommendedName>
        <fullName evidence="5">NAD(P)H dehydrogenase (quinone)</fullName>
        <ecNumber evidence="5">1.6.5.2</ecNumber>
    </recommendedName>
</protein>
<evidence type="ECO:0000256" key="8">
    <source>
        <dbReference type="ARBA" id="ARBA00022763"/>
    </source>
</evidence>
<comment type="similarity">
    <text evidence="3">Belongs to the WD repeat DDB2/WDR76 family.</text>
</comment>
<dbReference type="Gene3D" id="3.40.50.360">
    <property type="match status" value="1"/>
</dbReference>
<keyword evidence="7" id="KW-0677">Repeat</keyword>
<dbReference type="SMART" id="SM00320">
    <property type="entry name" value="WD40"/>
    <property type="match status" value="5"/>
</dbReference>
<evidence type="ECO:0000256" key="1">
    <source>
        <dbReference type="ARBA" id="ARBA00001917"/>
    </source>
</evidence>
<feature type="compositionally biased region" description="Basic residues" evidence="16">
    <location>
        <begin position="809"/>
        <end position="828"/>
    </location>
</feature>
<dbReference type="GO" id="GO:0010181">
    <property type="term" value="F:FMN binding"/>
    <property type="evidence" value="ECO:0007669"/>
    <property type="project" value="InterPro"/>
</dbReference>
<evidence type="ECO:0000259" key="17">
    <source>
        <dbReference type="PROSITE" id="PS50902"/>
    </source>
</evidence>
<dbReference type="Gene3D" id="4.10.60.10">
    <property type="entry name" value="Zinc finger, CCHC-type"/>
    <property type="match status" value="1"/>
</dbReference>
<accession>A0A5A7PC34</accession>
<dbReference type="Gene3D" id="2.130.10.10">
    <property type="entry name" value="YVTN repeat-like/Quinoprotein amine dehydrogenase"/>
    <property type="match status" value="1"/>
</dbReference>
<dbReference type="InterPro" id="IPR029039">
    <property type="entry name" value="Flavoprotein-like_sf"/>
</dbReference>
<dbReference type="InterPro" id="IPR005025">
    <property type="entry name" value="FMN_Rdtase-like_dom"/>
</dbReference>
<dbReference type="InterPro" id="IPR008254">
    <property type="entry name" value="Flavodoxin/NO_synth"/>
</dbReference>
<feature type="compositionally biased region" description="Basic and acidic residues" evidence="16">
    <location>
        <begin position="781"/>
        <end position="793"/>
    </location>
</feature>
<dbReference type="AlphaFoldDB" id="A0A5A7PC34"/>
<dbReference type="InterPro" id="IPR015943">
    <property type="entry name" value="WD40/YVTN_repeat-like_dom_sf"/>
</dbReference>
<gene>
    <name evidence="18" type="ORF">STAS_06428</name>
</gene>
<evidence type="ECO:0000313" key="19">
    <source>
        <dbReference type="Proteomes" id="UP000325081"/>
    </source>
</evidence>
<dbReference type="PROSITE" id="PS50294">
    <property type="entry name" value="WD_REPEATS_REGION"/>
    <property type="match status" value="2"/>
</dbReference>
<keyword evidence="19" id="KW-1185">Reference proteome</keyword>
<reference evidence="19" key="1">
    <citation type="journal article" date="2019" name="Curr. Biol.">
        <title>Genome Sequence of Striga asiatica Provides Insight into the Evolution of Plant Parasitism.</title>
        <authorList>
            <person name="Yoshida S."/>
            <person name="Kim S."/>
            <person name="Wafula E.K."/>
            <person name="Tanskanen J."/>
            <person name="Kim Y.M."/>
            <person name="Honaas L."/>
            <person name="Yang Z."/>
            <person name="Spallek T."/>
            <person name="Conn C.E."/>
            <person name="Ichihashi Y."/>
            <person name="Cheong K."/>
            <person name="Cui S."/>
            <person name="Der J.P."/>
            <person name="Gundlach H."/>
            <person name="Jiao Y."/>
            <person name="Hori C."/>
            <person name="Ishida J.K."/>
            <person name="Kasahara H."/>
            <person name="Kiba T."/>
            <person name="Kim M.S."/>
            <person name="Koo N."/>
            <person name="Laohavisit A."/>
            <person name="Lee Y.H."/>
            <person name="Lumba S."/>
            <person name="McCourt P."/>
            <person name="Mortimer J.C."/>
            <person name="Mutuku J.M."/>
            <person name="Nomura T."/>
            <person name="Sasaki-Sekimoto Y."/>
            <person name="Seto Y."/>
            <person name="Wang Y."/>
            <person name="Wakatake T."/>
            <person name="Sakakibara H."/>
            <person name="Demura T."/>
            <person name="Yamaguchi S."/>
            <person name="Yoneyama K."/>
            <person name="Manabe R.I."/>
            <person name="Nelson D.C."/>
            <person name="Schulman A.H."/>
            <person name="Timko M.P."/>
            <person name="dePamphilis C.W."/>
            <person name="Choi D."/>
            <person name="Shirasu K."/>
        </authorList>
    </citation>
    <scope>NUCLEOTIDE SEQUENCE [LARGE SCALE GENOMIC DNA]</scope>
    <source>
        <strain evidence="19">cv. UVA1</strain>
    </source>
</reference>
<keyword evidence="12" id="KW-0539">Nucleus</keyword>
<dbReference type="GO" id="GO:0005634">
    <property type="term" value="C:nucleus"/>
    <property type="evidence" value="ECO:0007669"/>
    <property type="project" value="UniProtKB-SubCell"/>
</dbReference>
<dbReference type="Pfam" id="PF03358">
    <property type="entry name" value="FMN_red"/>
    <property type="match status" value="1"/>
</dbReference>
<dbReference type="Proteomes" id="UP000325081">
    <property type="component" value="Unassembled WGS sequence"/>
</dbReference>
<dbReference type="EC" id="1.6.5.2" evidence="5"/>
<keyword evidence="9" id="KW-0833">Ubl conjugation pathway</keyword>
<feature type="region of interest" description="Disordered" evidence="16">
    <location>
        <begin position="781"/>
        <end position="828"/>
    </location>
</feature>
<dbReference type="InterPro" id="IPR033312">
    <property type="entry name" value="DDB2"/>
</dbReference>
<name>A0A5A7PC34_STRAF</name>
<evidence type="ECO:0000256" key="9">
    <source>
        <dbReference type="ARBA" id="ARBA00022786"/>
    </source>
</evidence>
<keyword evidence="11" id="KW-0234">DNA repair</keyword>
<keyword evidence="10" id="KW-0238">DNA-binding</keyword>
<dbReference type="GO" id="GO:0009411">
    <property type="term" value="P:response to UV"/>
    <property type="evidence" value="ECO:0007669"/>
    <property type="project" value="TreeGrafter"/>
</dbReference>
<proteinExistence type="inferred from homology"/>
<dbReference type="InterPro" id="IPR036322">
    <property type="entry name" value="WD40_repeat_dom_sf"/>
</dbReference>
<feature type="repeat" description="WD" evidence="15">
    <location>
        <begin position="626"/>
        <end position="656"/>
    </location>
</feature>
<dbReference type="EMBL" id="BKCP01004361">
    <property type="protein sequence ID" value="GER30493.1"/>
    <property type="molecule type" value="Genomic_DNA"/>
</dbReference>
<organism evidence="18 19">
    <name type="scientific">Striga asiatica</name>
    <name type="common">Asiatic witchweed</name>
    <name type="synonym">Buchnera asiatica</name>
    <dbReference type="NCBI Taxonomy" id="4170"/>
    <lineage>
        <taxon>Eukaryota</taxon>
        <taxon>Viridiplantae</taxon>
        <taxon>Streptophyta</taxon>
        <taxon>Embryophyta</taxon>
        <taxon>Tracheophyta</taxon>
        <taxon>Spermatophyta</taxon>
        <taxon>Magnoliopsida</taxon>
        <taxon>eudicotyledons</taxon>
        <taxon>Gunneridae</taxon>
        <taxon>Pentapetalae</taxon>
        <taxon>asterids</taxon>
        <taxon>lamiids</taxon>
        <taxon>Lamiales</taxon>
        <taxon>Orobanchaceae</taxon>
        <taxon>Buchnereae</taxon>
        <taxon>Striga</taxon>
    </lineage>
</organism>
<keyword evidence="8" id="KW-0227">DNA damage</keyword>
<evidence type="ECO:0000256" key="7">
    <source>
        <dbReference type="ARBA" id="ARBA00022737"/>
    </source>
</evidence>
<dbReference type="PANTHER" id="PTHR15169:SF0">
    <property type="entry name" value="DNA DAMAGE-BINDING PROTEIN 2"/>
    <property type="match status" value="1"/>
</dbReference>
<evidence type="ECO:0000256" key="14">
    <source>
        <dbReference type="ARBA" id="ARBA00048983"/>
    </source>
</evidence>
<evidence type="ECO:0000256" key="4">
    <source>
        <dbReference type="ARBA" id="ARBA00006961"/>
    </source>
</evidence>